<evidence type="ECO:0000313" key="4">
    <source>
        <dbReference type="EMBL" id="UYV76205.1"/>
    </source>
</evidence>
<evidence type="ECO:0000256" key="1">
    <source>
        <dbReference type="ARBA" id="ARBA00004123"/>
    </source>
</evidence>
<dbReference type="InterPro" id="IPR033270">
    <property type="entry name" value="VPRBP/DCAF1"/>
</dbReference>
<feature type="region of interest" description="Disordered" evidence="3">
    <location>
        <begin position="102"/>
        <end position="136"/>
    </location>
</feature>
<reference evidence="4 5" key="1">
    <citation type="submission" date="2022-01" db="EMBL/GenBank/DDBJ databases">
        <title>A chromosomal length assembly of Cordylochernes scorpioides.</title>
        <authorList>
            <person name="Zeh D."/>
            <person name="Zeh J."/>
        </authorList>
    </citation>
    <scope>NUCLEOTIDE SEQUENCE [LARGE SCALE GENOMIC DNA]</scope>
    <source>
        <strain evidence="4">IN4F17</strain>
        <tissue evidence="4">Whole Body</tissue>
    </source>
</reference>
<dbReference type="PANTHER" id="PTHR13129">
    <property type="entry name" value="VPRBP PROTEIN-RELATED"/>
    <property type="match status" value="1"/>
</dbReference>
<sequence length="276" mass="30635">MCVWQAEVVSQTRINFNDKQLLQLIHQHLERKGKTSLEDDDVPIDDTTTKPLFTPQENGRKGLLETADALLREANITPPPRLPSNNLPLITITPKMPLGEEAQSRTLNSPKLTPFSSNYHTPSASKPETPSLRLTPSVGREPLRLSLHKLTMCCYTCVPLTPFLADCEMCCYTCVPLTPFLADCEVCWYTCVPLTPFLADCEPGATTPVPPSPAQPSSSSRFSKAVDKRPQPPFCPLRRQAVPTISLDSIVTEYLRTQHSLCKNPVVTCPSFDLFV</sequence>
<evidence type="ECO:0000256" key="3">
    <source>
        <dbReference type="SAM" id="MobiDB-lite"/>
    </source>
</evidence>
<proteinExistence type="predicted"/>
<feature type="compositionally biased region" description="Polar residues" evidence="3">
    <location>
        <begin position="104"/>
        <end position="134"/>
    </location>
</feature>
<comment type="subcellular location">
    <subcellularLocation>
        <location evidence="1">Nucleus</location>
    </subcellularLocation>
</comment>
<gene>
    <name evidence="4" type="ORF">LAZ67_13003024</name>
</gene>
<evidence type="ECO:0000256" key="2">
    <source>
        <dbReference type="ARBA" id="ARBA00023242"/>
    </source>
</evidence>
<protein>
    <submittedName>
        <fullName evidence="4">VPRBP</fullName>
    </submittedName>
</protein>
<name>A0ABY6L8Y7_9ARAC</name>
<dbReference type="EMBL" id="CP092875">
    <property type="protein sequence ID" value="UYV76205.1"/>
    <property type="molecule type" value="Genomic_DNA"/>
</dbReference>
<keyword evidence="2" id="KW-0539">Nucleus</keyword>
<feature type="region of interest" description="Disordered" evidence="3">
    <location>
        <begin position="36"/>
        <end position="58"/>
    </location>
</feature>
<dbReference type="PANTHER" id="PTHR13129:SF4">
    <property type="entry name" value="DDB1- AND CUL4-ASSOCIATED FACTOR 1"/>
    <property type="match status" value="1"/>
</dbReference>
<evidence type="ECO:0000313" key="5">
    <source>
        <dbReference type="Proteomes" id="UP001235939"/>
    </source>
</evidence>
<accession>A0ABY6L8Y7</accession>
<feature type="region of interest" description="Disordered" evidence="3">
    <location>
        <begin position="208"/>
        <end position="234"/>
    </location>
</feature>
<dbReference type="Proteomes" id="UP001235939">
    <property type="component" value="Chromosome 13"/>
</dbReference>
<keyword evidence="5" id="KW-1185">Reference proteome</keyword>
<organism evidence="4 5">
    <name type="scientific">Cordylochernes scorpioides</name>
    <dbReference type="NCBI Taxonomy" id="51811"/>
    <lineage>
        <taxon>Eukaryota</taxon>
        <taxon>Metazoa</taxon>
        <taxon>Ecdysozoa</taxon>
        <taxon>Arthropoda</taxon>
        <taxon>Chelicerata</taxon>
        <taxon>Arachnida</taxon>
        <taxon>Pseudoscorpiones</taxon>
        <taxon>Cheliferoidea</taxon>
        <taxon>Chernetidae</taxon>
        <taxon>Cordylochernes</taxon>
    </lineage>
</organism>